<dbReference type="GO" id="GO:0006508">
    <property type="term" value="P:proteolysis"/>
    <property type="evidence" value="ECO:0007669"/>
    <property type="project" value="UniProtKB-KW"/>
</dbReference>
<dbReference type="GO" id="GO:0008233">
    <property type="term" value="F:peptidase activity"/>
    <property type="evidence" value="ECO:0007669"/>
    <property type="project" value="UniProtKB-KW"/>
</dbReference>
<dbReference type="Proteomes" id="UP000441399">
    <property type="component" value="Unassembled WGS sequence"/>
</dbReference>
<keyword evidence="1" id="KW-0802">TPR repeat</keyword>
<dbReference type="Pfam" id="PF14559">
    <property type="entry name" value="TPR_19"/>
    <property type="match status" value="1"/>
</dbReference>
<dbReference type="Gene3D" id="1.25.40.10">
    <property type="entry name" value="Tetratricopeptide repeat domain"/>
    <property type="match status" value="2"/>
</dbReference>
<dbReference type="SUPFAM" id="SSF48452">
    <property type="entry name" value="TPR-like"/>
    <property type="match status" value="2"/>
</dbReference>
<keyword evidence="2" id="KW-0645">Protease</keyword>
<reference evidence="2 3" key="1">
    <citation type="submission" date="2019-11" db="EMBL/GenBank/DDBJ databases">
        <authorList>
            <person name="Holert J."/>
        </authorList>
    </citation>
    <scope>NUCLEOTIDE SEQUENCE [LARGE SCALE GENOMIC DNA]</scope>
    <source>
        <strain evidence="2">SB11_3</strain>
    </source>
</reference>
<keyword evidence="2" id="KW-0378">Hydrolase</keyword>
<dbReference type="InterPro" id="IPR019734">
    <property type="entry name" value="TPR_rpt"/>
</dbReference>
<sequence>MACETPAVTNAVTTPLRCLLCCIILLFTDIIDAKNSPSLSHASEHAMLGTLVAEFSLHREDYTQALDAYFAQSLTQNSPYLARRATRLALYQDRPLLLMQAATRWRNLAPNDAEAYFYSGVGFAYNKKITLALDSMRHAQQLGHPTDFTRIVNIAVRNDIALDQVYESLLIYTAATPTSADLRLAIGLFYQASGNVAASNHHLDKAVTFHGGNSNILELATQVYLRQGNSEGALRAMQQATDLDPYDFNQRLKYAFLASKFDRPLARRQFEFLLTLNPGHGPVVMNLALLNLQDDNYEEARKLLRHQLQINFKPDSAHYYLGQIAISDNNLSDAAHHLTHIQSPREPNKLALQLIQIETDLHRWRDAEIRVQKMKDRLHQQGTSASVQNRLALLEARLMNKQGKTQYAHDVLSYAIQQSPDASLYLQRAALARQLGDHTNREKDLLAAIQDTMPKNDAKVQAMHQLALLFATQGREHDALDLLTKAYQHAPDNTAVLDSLGWVLYRMGQIDQALGLLQDAMARQPNGRVAANLGEILWRIGRKNEATQIFRDALLETPDHEHLQETIKRLNVPLSPPHTA</sequence>
<gene>
    <name evidence="2" type="primary">bepA_1</name>
    <name evidence="2" type="ORF">OPDIPICF_00266</name>
</gene>
<accession>A0A5S9MVB8</accession>
<dbReference type="EMBL" id="CACSIO010000001">
    <property type="protein sequence ID" value="CAA0081042.1"/>
    <property type="molecule type" value="Genomic_DNA"/>
</dbReference>
<feature type="repeat" description="TPR" evidence="1">
    <location>
        <begin position="494"/>
        <end position="527"/>
    </location>
</feature>
<dbReference type="PANTHER" id="PTHR12558:SF13">
    <property type="entry name" value="CELL DIVISION CYCLE PROTEIN 27 HOMOLOG"/>
    <property type="match status" value="1"/>
</dbReference>
<dbReference type="PANTHER" id="PTHR12558">
    <property type="entry name" value="CELL DIVISION CYCLE 16,23,27"/>
    <property type="match status" value="1"/>
</dbReference>
<evidence type="ECO:0000313" key="3">
    <source>
        <dbReference type="Proteomes" id="UP000441399"/>
    </source>
</evidence>
<evidence type="ECO:0000313" key="2">
    <source>
        <dbReference type="EMBL" id="CAA0081042.1"/>
    </source>
</evidence>
<dbReference type="SMART" id="SM00028">
    <property type="entry name" value="TPR"/>
    <property type="match status" value="6"/>
</dbReference>
<keyword evidence="3" id="KW-1185">Reference proteome</keyword>
<feature type="repeat" description="TPR" evidence="1">
    <location>
        <begin position="214"/>
        <end position="247"/>
    </location>
</feature>
<dbReference type="OrthoDB" id="9766710at2"/>
<protein>
    <submittedName>
        <fullName evidence="2">Beta-barrel assembly-enhancing protease</fullName>
        <ecNumber evidence="2">3.4.-.-</ecNumber>
    </submittedName>
</protein>
<feature type="repeat" description="TPR" evidence="1">
    <location>
        <begin position="460"/>
        <end position="493"/>
    </location>
</feature>
<evidence type="ECO:0000256" key="1">
    <source>
        <dbReference type="PROSITE-ProRule" id="PRU00339"/>
    </source>
</evidence>
<proteinExistence type="predicted"/>
<name>A0A5S9MVB8_9GAMM</name>
<dbReference type="PROSITE" id="PS50005">
    <property type="entry name" value="TPR"/>
    <property type="match status" value="3"/>
</dbReference>
<dbReference type="InterPro" id="IPR011990">
    <property type="entry name" value="TPR-like_helical_dom_sf"/>
</dbReference>
<dbReference type="AlphaFoldDB" id="A0A5S9MVB8"/>
<organism evidence="2 3">
    <name type="scientific">BD1-7 clade bacterium</name>
    <dbReference type="NCBI Taxonomy" id="2029982"/>
    <lineage>
        <taxon>Bacteria</taxon>
        <taxon>Pseudomonadati</taxon>
        <taxon>Pseudomonadota</taxon>
        <taxon>Gammaproteobacteria</taxon>
        <taxon>Cellvibrionales</taxon>
        <taxon>Spongiibacteraceae</taxon>
        <taxon>BD1-7 clade</taxon>
    </lineage>
</organism>
<dbReference type="EC" id="3.4.-.-" evidence="2"/>